<dbReference type="InterPro" id="IPR015760">
    <property type="entry name" value="TIF_IF2"/>
</dbReference>
<dbReference type="Gene3D" id="3.40.50.10050">
    <property type="entry name" value="Translation initiation factor IF- 2, domain 3"/>
    <property type="match status" value="1"/>
</dbReference>
<evidence type="ECO:0000256" key="3">
    <source>
        <dbReference type="ARBA" id="ARBA00022540"/>
    </source>
</evidence>
<reference evidence="9 10" key="1">
    <citation type="journal article" date="2015" name="Nature">
        <title>rRNA introns, odd ribosomes, and small enigmatic genomes across a large radiation of phyla.</title>
        <authorList>
            <person name="Brown C.T."/>
            <person name="Hug L.A."/>
            <person name="Thomas B.C."/>
            <person name="Sharon I."/>
            <person name="Castelle C.J."/>
            <person name="Singh A."/>
            <person name="Wilkins M.J."/>
            <person name="Williams K.H."/>
            <person name="Banfield J.F."/>
        </authorList>
    </citation>
    <scope>NUCLEOTIDE SEQUENCE [LARGE SCALE GENOMIC DNA]</scope>
</reference>
<keyword evidence="6" id="KW-0342">GTP-binding</keyword>
<comment type="caution">
    <text evidence="9">The sequence shown here is derived from an EMBL/GenBank/DDBJ whole genome shotgun (WGS) entry which is preliminary data.</text>
</comment>
<dbReference type="Pfam" id="PF11987">
    <property type="entry name" value="IF-2"/>
    <property type="match status" value="1"/>
</dbReference>
<dbReference type="SUPFAM" id="SSF50447">
    <property type="entry name" value="Translation proteins"/>
    <property type="match status" value="1"/>
</dbReference>
<organism evidence="9 10">
    <name type="scientific">candidate division WS6 bacterium GW2011_GWC1_33_20</name>
    <dbReference type="NCBI Taxonomy" id="1619089"/>
    <lineage>
        <taxon>Bacteria</taxon>
        <taxon>Candidatus Dojkabacteria</taxon>
    </lineage>
</organism>
<dbReference type="InterPro" id="IPR036925">
    <property type="entry name" value="TIF_IF2_dom3_sf"/>
</dbReference>
<dbReference type="AlphaFoldDB" id="A0A0F9ZKF6"/>
<dbReference type="EMBL" id="LBOV01000002">
    <property type="protein sequence ID" value="KKP44584.1"/>
    <property type="molecule type" value="Genomic_DNA"/>
</dbReference>
<feature type="domain" description="Translation initiation factor IF- 2" evidence="7">
    <location>
        <begin position="3"/>
        <end position="105"/>
    </location>
</feature>
<keyword evidence="5" id="KW-0648">Protein biosynthesis</keyword>
<dbReference type="PANTHER" id="PTHR43381:SF5">
    <property type="entry name" value="TR-TYPE G DOMAIN-CONTAINING PROTEIN"/>
    <property type="match status" value="1"/>
</dbReference>
<evidence type="ECO:0000256" key="4">
    <source>
        <dbReference type="ARBA" id="ARBA00022741"/>
    </source>
</evidence>
<gene>
    <name evidence="9" type="primary">infB</name>
    <name evidence="9" type="ORF">UR34_C0002G0087</name>
</gene>
<evidence type="ECO:0000259" key="7">
    <source>
        <dbReference type="Pfam" id="PF11987"/>
    </source>
</evidence>
<dbReference type="PANTHER" id="PTHR43381">
    <property type="entry name" value="TRANSLATION INITIATION FACTOR IF-2-RELATED"/>
    <property type="match status" value="1"/>
</dbReference>
<evidence type="ECO:0000256" key="1">
    <source>
        <dbReference type="ARBA" id="ARBA00007733"/>
    </source>
</evidence>
<sequence length="210" mass="23331">GTMFNEKKESDGKYLNVIIKSSSQGSLEALRHSLGKLKKEEFSVNIVSDGVGDITIKDVDMSKLSKAIILGFEVGIDKNIEDVARKNGVLVRTYSIIYKLIEEVEGALDMLSTPKEQEEEIGNAIIKMMFTLSDGSKVLGSRVKEGILKRDAKCYLVRNDEILAEGRIKSIRKNKDTVNEAKQGEECGVIMSIEVDANEGDELYCYKVSR</sequence>
<dbReference type="InterPro" id="IPR029459">
    <property type="entry name" value="EFTU-type"/>
</dbReference>
<feature type="non-terminal residue" evidence="9">
    <location>
        <position position="1"/>
    </location>
</feature>
<feature type="domain" description="Elongation factor Tu-type" evidence="8">
    <location>
        <begin position="129"/>
        <end position="204"/>
    </location>
</feature>
<evidence type="ECO:0000256" key="2">
    <source>
        <dbReference type="ARBA" id="ARBA00020675"/>
    </source>
</evidence>
<evidence type="ECO:0000259" key="8">
    <source>
        <dbReference type="Pfam" id="PF14578"/>
    </source>
</evidence>
<dbReference type="InterPro" id="IPR023115">
    <property type="entry name" value="TIF_IF2_dom3"/>
</dbReference>
<dbReference type="Proteomes" id="UP000034302">
    <property type="component" value="Unassembled WGS sequence"/>
</dbReference>
<evidence type="ECO:0000313" key="9">
    <source>
        <dbReference type="EMBL" id="KKP44584.1"/>
    </source>
</evidence>
<name>A0A0F9ZKF6_9BACT</name>
<keyword evidence="3 9" id="KW-0396">Initiation factor</keyword>
<evidence type="ECO:0000256" key="6">
    <source>
        <dbReference type="ARBA" id="ARBA00023134"/>
    </source>
</evidence>
<accession>A0A0F9ZKF6</accession>
<keyword evidence="4" id="KW-0547">Nucleotide-binding</keyword>
<evidence type="ECO:0000313" key="10">
    <source>
        <dbReference type="Proteomes" id="UP000034302"/>
    </source>
</evidence>
<dbReference type="FunFam" id="3.40.50.10050:FF:000001">
    <property type="entry name" value="Translation initiation factor IF-2"/>
    <property type="match status" value="1"/>
</dbReference>
<dbReference type="FunFam" id="2.40.30.10:FF:000008">
    <property type="entry name" value="Translation initiation factor IF-2"/>
    <property type="match status" value="1"/>
</dbReference>
<evidence type="ECO:0000256" key="5">
    <source>
        <dbReference type="ARBA" id="ARBA00022917"/>
    </source>
</evidence>
<proteinExistence type="inferred from homology"/>
<dbReference type="Gene3D" id="2.40.30.10">
    <property type="entry name" value="Translation factors"/>
    <property type="match status" value="1"/>
</dbReference>
<dbReference type="InterPro" id="IPR009000">
    <property type="entry name" value="Transl_B-barrel_sf"/>
</dbReference>
<comment type="similarity">
    <text evidence="1">Belongs to the TRAFAC class translation factor GTPase superfamily. Classic translation factor GTPase family. IF-2 subfamily.</text>
</comment>
<dbReference type="Pfam" id="PF14578">
    <property type="entry name" value="GTP_EFTU_D4"/>
    <property type="match status" value="1"/>
</dbReference>
<dbReference type="SUPFAM" id="SSF52156">
    <property type="entry name" value="Initiation factor IF2/eIF5b, domain 3"/>
    <property type="match status" value="1"/>
</dbReference>
<dbReference type="GO" id="GO:0003743">
    <property type="term" value="F:translation initiation factor activity"/>
    <property type="evidence" value="ECO:0007669"/>
    <property type="project" value="UniProtKB-KW"/>
</dbReference>
<dbReference type="GO" id="GO:0005525">
    <property type="term" value="F:GTP binding"/>
    <property type="evidence" value="ECO:0007669"/>
    <property type="project" value="UniProtKB-KW"/>
</dbReference>
<dbReference type="GO" id="GO:0005737">
    <property type="term" value="C:cytoplasm"/>
    <property type="evidence" value="ECO:0007669"/>
    <property type="project" value="TreeGrafter"/>
</dbReference>
<protein>
    <recommendedName>
        <fullName evidence="2">Translation initiation factor IF-2</fullName>
    </recommendedName>
</protein>